<protein>
    <submittedName>
        <fullName evidence="1">Uncharacterized protein</fullName>
    </submittedName>
</protein>
<gene>
    <name evidence="1" type="ORF">T11_1510</name>
</gene>
<dbReference type="Proteomes" id="UP000055024">
    <property type="component" value="Unassembled WGS sequence"/>
</dbReference>
<organism evidence="1 2">
    <name type="scientific">Trichinella zimbabwensis</name>
    <dbReference type="NCBI Taxonomy" id="268475"/>
    <lineage>
        <taxon>Eukaryota</taxon>
        <taxon>Metazoa</taxon>
        <taxon>Ecdysozoa</taxon>
        <taxon>Nematoda</taxon>
        <taxon>Enoplea</taxon>
        <taxon>Dorylaimia</taxon>
        <taxon>Trichinellida</taxon>
        <taxon>Trichinellidae</taxon>
        <taxon>Trichinella</taxon>
    </lineage>
</organism>
<dbReference type="AlphaFoldDB" id="A0A0V1F2A0"/>
<name>A0A0V1F2A0_9BILA</name>
<evidence type="ECO:0000313" key="2">
    <source>
        <dbReference type="Proteomes" id="UP000055024"/>
    </source>
</evidence>
<dbReference type="EMBL" id="JYDP01006938">
    <property type="protein sequence ID" value="KRY80246.1"/>
    <property type="molecule type" value="Genomic_DNA"/>
</dbReference>
<accession>A0A0V1F2A0</accession>
<keyword evidence="2" id="KW-1185">Reference proteome</keyword>
<reference evidence="1 2" key="1">
    <citation type="submission" date="2015-01" db="EMBL/GenBank/DDBJ databases">
        <title>Evolution of Trichinella species and genotypes.</title>
        <authorList>
            <person name="Korhonen P.K."/>
            <person name="Edoardo P."/>
            <person name="Giuseppe L.R."/>
            <person name="Gasser R.B."/>
        </authorList>
    </citation>
    <scope>NUCLEOTIDE SEQUENCE [LARGE SCALE GENOMIC DNA]</scope>
    <source>
        <strain evidence="1">ISS1029</strain>
    </source>
</reference>
<evidence type="ECO:0000313" key="1">
    <source>
        <dbReference type="EMBL" id="KRY80246.1"/>
    </source>
</evidence>
<proteinExistence type="predicted"/>
<feature type="non-terminal residue" evidence="1">
    <location>
        <position position="31"/>
    </location>
</feature>
<sequence>MPQQDSSAHVYWESLIAKAKDPEPQNWRCLY</sequence>
<comment type="caution">
    <text evidence="1">The sequence shown here is derived from an EMBL/GenBank/DDBJ whole genome shotgun (WGS) entry which is preliminary data.</text>
</comment>